<dbReference type="CDD" id="cd06174">
    <property type="entry name" value="MFS"/>
    <property type="match status" value="1"/>
</dbReference>
<dbReference type="PANTHER" id="PTHR23514">
    <property type="entry name" value="BYPASS OF STOP CODON PROTEIN 6"/>
    <property type="match status" value="1"/>
</dbReference>
<feature type="transmembrane region" description="Helical" evidence="7">
    <location>
        <begin position="12"/>
        <end position="32"/>
    </location>
</feature>
<feature type="transmembrane region" description="Helical" evidence="7">
    <location>
        <begin position="137"/>
        <end position="157"/>
    </location>
</feature>
<keyword evidence="3" id="KW-0813">Transport</keyword>
<evidence type="ECO:0000313" key="8">
    <source>
        <dbReference type="EMBL" id="SHJ20812.1"/>
    </source>
</evidence>
<evidence type="ECO:0000256" key="1">
    <source>
        <dbReference type="ARBA" id="ARBA00004127"/>
    </source>
</evidence>
<name>A0A1M6HF35_9BACT</name>
<dbReference type="Proteomes" id="UP000184510">
    <property type="component" value="Unassembled WGS sequence"/>
</dbReference>
<evidence type="ECO:0000256" key="4">
    <source>
        <dbReference type="ARBA" id="ARBA00022692"/>
    </source>
</evidence>
<dbReference type="Gene3D" id="1.20.1250.20">
    <property type="entry name" value="MFS general substrate transporter like domains"/>
    <property type="match status" value="1"/>
</dbReference>
<evidence type="ECO:0000256" key="5">
    <source>
        <dbReference type="ARBA" id="ARBA00022989"/>
    </source>
</evidence>
<reference evidence="8 9" key="1">
    <citation type="submission" date="2016-11" db="EMBL/GenBank/DDBJ databases">
        <authorList>
            <person name="Jaros S."/>
            <person name="Januszkiewicz K."/>
            <person name="Wedrychowicz H."/>
        </authorList>
    </citation>
    <scope>NUCLEOTIDE SEQUENCE [LARGE SCALE GENOMIC DNA]</scope>
    <source>
        <strain evidence="8 9">DSM 18772</strain>
    </source>
</reference>
<proteinExistence type="inferred from homology"/>
<evidence type="ECO:0000256" key="6">
    <source>
        <dbReference type="ARBA" id="ARBA00023136"/>
    </source>
</evidence>
<keyword evidence="9" id="KW-1185">Reference proteome</keyword>
<dbReference type="AlphaFoldDB" id="A0A1M6HF35"/>
<gene>
    <name evidence="8" type="ORF">SAMN02745181_1458</name>
</gene>
<comment type="subcellular location">
    <subcellularLocation>
        <location evidence="1">Endomembrane system</location>
        <topology evidence="1">Multi-pass membrane protein</topology>
    </subcellularLocation>
</comment>
<accession>A0A1M6HF35</accession>
<keyword evidence="4 7" id="KW-0812">Transmembrane</keyword>
<feature type="transmembrane region" description="Helical" evidence="7">
    <location>
        <begin position="301"/>
        <end position="318"/>
    </location>
</feature>
<dbReference type="PANTHER" id="PTHR23514:SF3">
    <property type="entry name" value="BYPASS OF STOP CODON PROTEIN 6"/>
    <property type="match status" value="1"/>
</dbReference>
<dbReference type="InterPro" id="IPR051788">
    <property type="entry name" value="MFS_Transporter"/>
</dbReference>
<dbReference type="SUPFAM" id="SSF103473">
    <property type="entry name" value="MFS general substrate transporter"/>
    <property type="match status" value="1"/>
</dbReference>
<dbReference type="GO" id="GO:0012505">
    <property type="term" value="C:endomembrane system"/>
    <property type="evidence" value="ECO:0007669"/>
    <property type="project" value="UniProtKB-SubCell"/>
</dbReference>
<dbReference type="RefSeq" id="WP_143158822.1">
    <property type="nucleotide sequence ID" value="NZ_FQYR01000003.1"/>
</dbReference>
<organism evidence="8 9">
    <name type="scientific">Rubritalea squalenifaciens DSM 18772</name>
    <dbReference type="NCBI Taxonomy" id="1123071"/>
    <lineage>
        <taxon>Bacteria</taxon>
        <taxon>Pseudomonadati</taxon>
        <taxon>Verrucomicrobiota</taxon>
        <taxon>Verrucomicrobiia</taxon>
        <taxon>Verrucomicrobiales</taxon>
        <taxon>Rubritaleaceae</taxon>
        <taxon>Rubritalea</taxon>
    </lineage>
</organism>
<dbReference type="GO" id="GO:0022857">
    <property type="term" value="F:transmembrane transporter activity"/>
    <property type="evidence" value="ECO:0007669"/>
    <property type="project" value="InterPro"/>
</dbReference>
<dbReference type="GO" id="GO:0016020">
    <property type="term" value="C:membrane"/>
    <property type="evidence" value="ECO:0007669"/>
    <property type="project" value="TreeGrafter"/>
</dbReference>
<feature type="transmembrane region" description="Helical" evidence="7">
    <location>
        <begin position="106"/>
        <end position="125"/>
    </location>
</feature>
<feature type="transmembrane region" description="Helical" evidence="7">
    <location>
        <begin position="330"/>
        <end position="363"/>
    </location>
</feature>
<evidence type="ECO:0000256" key="2">
    <source>
        <dbReference type="ARBA" id="ARBA00008335"/>
    </source>
</evidence>
<dbReference type="EMBL" id="FQYR01000003">
    <property type="protein sequence ID" value="SHJ20812.1"/>
    <property type="molecule type" value="Genomic_DNA"/>
</dbReference>
<dbReference type="OrthoDB" id="9783757at2"/>
<feature type="transmembrane region" description="Helical" evidence="7">
    <location>
        <begin position="52"/>
        <end position="71"/>
    </location>
</feature>
<evidence type="ECO:0000256" key="7">
    <source>
        <dbReference type="SAM" id="Phobius"/>
    </source>
</evidence>
<comment type="similarity">
    <text evidence="2">Belongs to the major facilitator superfamily.</text>
</comment>
<dbReference type="InterPro" id="IPR011701">
    <property type="entry name" value="MFS"/>
</dbReference>
<dbReference type="STRING" id="1123071.SAMN02745181_1458"/>
<protein>
    <submittedName>
        <fullName evidence="8">Major Facilitator Superfamily protein</fullName>
    </submittedName>
</protein>
<feature type="transmembrane region" description="Helical" evidence="7">
    <location>
        <begin position="263"/>
        <end position="281"/>
    </location>
</feature>
<dbReference type="InterPro" id="IPR036259">
    <property type="entry name" value="MFS_trans_sf"/>
</dbReference>
<feature type="transmembrane region" description="Helical" evidence="7">
    <location>
        <begin position="78"/>
        <end position="100"/>
    </location>
</feature>
<feature type="transmembrane region" description="Helical" evidence="7">
    <location>
        <begin position="237"/>
        <end position="256"/>
    </location>
</feature>
<evidence type="ECO:0000256" key="3">
    <source>
        <dbReference type="ARBA" id="ARBA00022448"/>
    </source>
</evidence>
<sequence length="516" mass="56215">MDTQLTEKERKTLFWACFLSLAAAGFGFAFRVLKGGEYGGQLGLDNHEVGQIFGASLWPIAITMIGFSLIIDKTGYKWPMFGAFVLQLISAVGTCFATSYAQLYGYAILAGLGHGIIECVINPVTASIYNKQKTKMLTILHAAWPCGIVASGLLIISTSKLPWGYHSLWMAIPVVIYGVLFLKSKFPVDERVKAGVPYMEMLKQVGFLSAALASFLLIFEIGNQTAKLTTWELPANWFYISLGAGAAVGLLFGAVTKSIGKPLFFLMCLLMIPLATAELGTDQWISKLMRPVLEGMDVNPGFALVISAGIMMFFRFFAGNVLKFFSPPALLAISGILSAAGLIWLSSATSVAIFIAFVLYALGQTYYWPCVLGFVAERYPRGGALTLNTVSAIGLLSVGIIGGQLLGIAFDKSIHDGMTKDQPALVQQTEQDKNFLWMHNKTIDAKKFNTVVDELPETEKETAKADFTANDKKAGRDVLKYAAQFPIVLAIAFGFIALYFKSRGGYKPVELEASWE</sequence>
<feature type="transmembrane region" description="Helical" evidence="7">
    <location>
        <begin position="481"/>
        <end position="500"/>
    </location>
</feature>
<dbReference type="Pfam" id="PF07690">
    <property type="entry name" value="MFS_1"/>
    <property type="match status" value="1"/>
</dbReference>
<dbReference type="InParanoid" id="A0A1M6HF35"/>
<evidence type="ECO:0000313" key="9">
    <source>
        <dbReference type="Proteomes" id="UP000184510"/>
    </source>
</evidence>
<feature type="transmembrane region" description="Helical" evidence="7">
    <location>
        <begin position="202"/>
        <end position="222"/>
    </location>
</feature>
<keyword evidence="5 7" id="KW-1133">Transmembrane helix</keyword>
<feature type="transmembrane region" description="Helical" evidence="7">
    <location>
        <begin position="383"/>
        <end position="410"/>
    </location>
</feature>
<feature type="transmembrane region" description="Helical" evidence="7">
    <location>
        <begin position="163"/>
        <end position="182"/>
    </location>
</feature>
<keyword evidence="6 7" id="KW-0472">Membrane</keyword>